<reference evidence="8" key="1">
    <citation type="submission" date="2018-05" db="EMBL/GenBank/DDBJ databases">
        <authorList>
            <person name="Lanie J.A."/>
            <person name="Ng W.-L."/>
            <person name="Kazmierczak K.M."/>
            <person name="Andrzejewski T.M."/>
            <person name="Davidsen T.M."/>
            <person name="Wayne K.J."/>
            <person name="Tettelin H."/>
            <person name="Glass J.I."/>
            <person name="Rusch D."/>
            <person name="Podicherti R."/>
            <person name="Tsui H.-C.T."/>
            <person name="Winkler M.E."/>
        </authorList>
    </citation>
    <scope>NUCLEOTIDE SEQUENCE</scope>
</reference>
<dbReference type="GO" id="GO:0003677">
    <property type="term" value="F:DNA binding"/>
    <property type="evidence" value="ECO:0007669"/>
    <property type="project" value="InterPro"/>
</dbReference>
<evidence type="ECO:0000313" key="8">
    <source>
        <dbReference type="EMBL" id="SVD58789.1"/>
    </source>
</evidence>
<dbReference type="GO" id="GO:0000428">
    <property type="term" value="C:DNA-directed RNA polymerase complex"/>
    <property type="evidence" value="ECO:0007669"/>
    <property type="project" value="UniProtKB-KW"/>
</dbReference>
<dbReference type="PANTHER" id="PTHR19376:SF54">
    <property type="entry name" value="DNA-DIRECTED RNA POLYMERASE SUBUNIT BETA"/>
    <property type="match status" value="1"/>
</dbReference>
<feature type="non-terminal residue" evidence="8">
    <location>
        <position position="1"/>
    </location>
</feature>
<dbReference type="InterPro" id="IPR007080">
    <property type="entry name" value="RNA_pol_Rpb1_1"/>
</dbReference>
<sequence>FIRIKVASPQEIYAWSFGEVIKPETINYRSFKPERDGLFCERIFGPVKDWECHCGKFKRIRFRGHVCDRCGVEVTLSKVRRERMGHIELAVPICHIWFFKTLPSQLGYLVGMSLRDLEKVIYYASYVVVDPGKQDVEFLDLLDEDEYYDLRVKSREEGDEIFRAEIGAEAIRSLLKLLDSPERKVADRNSDGNGLHRLASWLRVEIATETSQHRKKKKLKRLKVVDALHKSGDTSGTKNLPEWMIMDVIPVIPPDLRPLVPLDGGRFATSDLNDLYR</sequence>
<organism evidence="8">
    <name type="scientific">marine metagenome</name>
    <dbReference type="NCBI Taxonomy" id="408172"/>
    <lineage>
        <taxon>unclassified sequences</taxon>
        <taxon>metagenomes</taxon>
        <taxon>ecological metagenomes</taxon>
    </lineage>
</organism>
<protein>
    <recommendedName>
        <fullName evidence="1">DNA-directed RNA polymerase</fullName>
        <ecNumber evidence="1">2.7.7.6</ecNumber>
    </recommendedName>
</protein>
<evidence type="ECO:0000256" key="6">
    <source>
        <dbReference type="ARBA" id="ARBA00048552"/>
    </source>
</evidence>
<dbReference type="Pfam" id="PF04997">
    <property type="entry name" value="RNA_pol_Rpb1_1"/>
    <property type="match status" value="1"/>
</dbReference>
<feature type="non-terminal residue" evidence="8">
    <location>
        <position position="277"/>
    </location>
</feature>
<evidence type="ECO:0000256" key="2">
    <source>
        <dbReference type="ARBA" id="ARBA00022478"/>
    </source>
</evidence>
<accession>A0A382WJF7</accession>
<dbReference type="InterPro" id="IPR045867">
    <property type="entry name" value="DNA-dir_RpoC_beta_prime"/>
</dbReference>
<dbReference type="EMBL" id="UINC01160248">
    <property type="protein sequence ID" value="SVD58789.1"/>
    <property type="molecule type" value="Genomic_DNA"/>
</dbReference>
<dbReference type="AlphaFoldDB" id="A0A382WJF7"/>
<dbReference type="EC" id="2.7.7.6" evidence="1"/>
<evidence type="ECO:0000256" key="1">
    <source>
        <dbReference type="ARBA" id="ARBA00012418"/>
    </source>
</evidence>
<keyword evidence="5" id="KW-0804">Transcription</keyword>
<dbReference type="GO" id="GO:0006351">
    <property type="term" value="P:DNA-templated transcription"/>
    <property type="evidence" value="ECO:0007669"/>
    <property type="project" value="InterPro"/>
</dbReference>
<gene>
    <name evidence="8" type="ORF">METZ01_LOCUS411643</name>
</gene>
<evidence type="ECO:0000259" key="7">
    <source>
        <dbReference type="Pfam" id="PF04997"/>
    </source>
</evidence>
<dbReference type="GO" id="GO:0003899">
    <property type="term" value="F:DNA-directed RNA polymerase activity"/>
    <property type="evidence" value="ECO:0007669"/>
    <property type="project" value="UniProtKB-EC"/>
</dbReference>
<keyword evidence="2" id="KW-0240">DNA-directed RNA polymerase</keyword>
<evidence type="ECO:0000256" key="4">
    <source>
        <dbReference type="ARBA" id="ARBA00022695"/>
    </source>
</evidence>
<evidence type="ECO:0000256" key="5">
    <source>
        <dbReference type="ARBA" id="ARBA00023163"/>
    </source>
</evidence>
<dbReference type="SUPFAM" id="SSF64484">
    <property type="entry name" value="beta and beta-prime subunits of DNA dependent RNA-polymerase"/>
    <property type="match status" value="1"/>
</dbReference>
<feature type="domain" description="RNA polymerase Rpb1" evidence="7">
    <location>
        <begin position="2"/>
        <end position="277"/>
    </location>
</feature>
<dbReference type="PANTHER" id="PTHR19376">
    <property type="entry name" value="DNA-DIRECTED RNA POLYMERASE"/>
    <property type="match status" value="1"/>
</dbReference>
<dbReference type="Gene3D" id="4.10.860.120">
    <property type="entry name" value="RNA polymerase II, clamp domain"/>
    <property type="match status" value="1"/>
</dbReference>
<name>A0A382WJF7_9ZZZZ</name>
<keyword evidence="4" id="KW-0548">Nucleotidyltransferase</keyword>
<evidence type="ECO:0000256" key="3">
    <source>
        <dbReference type="ARBA" id="ARBA00022679"/>
    </source>
</evidence>
<keyword evidence="3" id="KW-0808">Transferase</keyword>
<dbReference type="InterPro" id="IPR044893">
    <property type="entry name" value="RNA_pol_Rpb1_clamp_domain"/>
</dbReference>
<proteinExistence type="predicted"/>
<comment type="catalytic activity">
    <reaction evidence="6">
        <text>RNA(n) + a ribonucleoside 5'-triphosphate = RNA(n+1) + diphosphate</text>
        <dbReference type="Rhea" id="RHEA:21248"/>
        <dbReference type="Rhea" id="RHEA-COMP:14527"/>
        <dbReference type="Rhea" id="RHEA-COMP:17342"/>
        <dbReference type="ChEBI" id="CHEBI:33019"/>
        <dbReference type="ChEBI" id="CHEBI:61557"/>
        <dbReference type="ChEBI" id="CHEBI:140395"/>
        <dbReference type="EC" id="2.7.7.6"/>
    </reaction>
</comment>